<sequence length="203" mass="22373">MTEPTAADPNPAAPAAPTLLFVIGPPAVGKMTVGAALAAHTGFKLLHNHMTIEPLLRLFSYESPQFQRLNHGFREQILREAAGSDLPGLIFTLVWDFDDPEDGKLVEQYSRPFAERGGRVLFLELAADQDVRLIRNGGATRLAEKPSKRDLEWSAENLRKSDAAHRLNSIDDFAHAPETHLRVDNTHLEPEDVAKLAAAHFGL</sequence>
<proteinExistence type="predicted"/>
<protein>
    <submittedName>
        <fullName evidence="1">AAA family ATPase</fullName>
    </submittedName>
</protein>
<dbReference type="InterPro" id="IPR027417">
    <property type="entry name" value="P-loop_NTPase"/>
</dbReference>
<dbReference type="RefSeq" id="WP_344662128.1">
    <property type="nucleotide sequence ID" value="NZ_BAAAQM010000067.1"/>
</dbReference>
<reference evidence="2" key="1">
    <citation type="journal article" date="2019" name="Int. J. Syst. Evol. Microbiol.">
        <title>The Global Catalogue of Microorganisms (GCM) 10K type strain sequencing project: providing services to taxonomists for standard genome sequencing and annotation.</title>
        <authorList>
            <consortium name="The Broad Institute Genomics Platform"/>
            <consortium name="The Broad Institute Genome Sequencing Center for Infectious Disease"/>
            <person name="Wu L."/>
            <person name="Ma J."/>
        </authorList>
    </citation>
    <scope>NUCLEOTIDE SEQUENCE [LARGE SCALE GENOMIC DNA]</scope>
    <source>
        <strain evidence="2">JCM 16013</strain>
    </source>
</reference>
<dbReference type="Proteomes" id="UP001499854">
    <property type="component" value="Unassembled WGS sequence"/>
</dbReference>
<accession>A0ABP5EJ92</accession>
<organism evidence="1 2">
    <name type="scientific">Catenulispora subtropica</name>
    <dbReference type="NCBI Taxonomy" id="450798"/>
    <lineage>
        <taxon>Bacteria</taxon>
        <taxon>Bacillati</taxon>
        <taxon>Actinomycetota</taxon>
        <taxon>Actinomycetes</taxon>
        <taxon>Catenulisporales</taxon>
        <taxon>Catenulisporaceae</taxon>
        <taxon>Catenulispora</taxon>
    </lineage>
</organism>
<gene>
    <name evidence="1" type="ORF">GCM10009838_76810</name>
</gene>
<dbReference type="SUPFAM" id="SSF52540">
    <property type="entry name" value="P-loop containing nucleoside triphosphate hydrolases"/>
    <property type="match status" value="1"/>
</dbReference>
<name>A0ABP5EJ92_9ACTN</name>
<dbReference type="EMBL" id="BAAAQM010000067">
    <property type="protein sequence ID" value="GAA1999980.1"/>
    <property type="molecule type" value="Genomic_DNA"/>
</dbReference>
<evidence type="ECO:0000313" key="2">
    <source>
        <dbReference type="Proteomes" id="UP001499854"/>
    </source>
</evidence>
<keyword evidence="2" id="KW-1185">Reference proteome</keyword>
<dbReference type="Gene3D" id="3.40.50.300">
    <property type="entry name" value="P-loop containing nucleotide triphosphate hydrolases"/>
    <property type="match status" value="1"/>
</dbReference>
<comment type="caution">
    <text evidence="1">The sequence shown here is derived from an EMBL/GenBank/DDBJ whole genome shotgun (WGS) entry which is preliminary data.</text>
</comment>
<evidence type="ECO:0000313" key="1">
    <source>
        <dbReference type="EMBL" id="GAA1999980.1"/>
    </source>
</evidence>